<dbReference type="PROSITE" id="PS50181">
    <property type="entry name" value="FBOX"/>
    <property type="match status" value="1"/>
</dbReference>
<evidence type="ECO:0000313" key="3">
    <source>
        <dbReference type="EMBL" id="KAG2538815.1"/>
    </source>
</evidence>
<dbReference type="InterPro" id="IPR036047">
    <property type="entry name" value="F-box-like_dom_sf"/>
</dbReference>
<name>A0A8T0MP60_PANVG</name>
<dbReference type="EMBL" id="CM029054">
    <property type="protein sequence ID" value="KAG2538815.1"/>
    <property type="molecule type" value="Genomic_DNA"/>
</dbReference>
<comment type="caution">
    <text evidence="3">The sequence shown here is derived from an EMBL/GenBank/DDBJ whole genome shotgun (WGS) entry which is preliminary data.</text>
</comment>
<accession>A0A8T0MP60</accession>
<feature type="domain" description="F-box" evidence="2">
    <location>
        <begin position="191"/>
        <end position="237"/>
    </location>
</feature>
<proteinExistence type="predicted"/>
<dbReference type="Gene3D" id="1.20.1280.50">
    <property type="match status" value="1"/>
</dbReference>
<dbReference type="PANTHER" id="PTHR34791:SF8">
    <property type="entry name" value="F-BOX DOMAIN CONTAINING PROTEIN, EXPRESSED"/>
    <property type="match status" value="1"/>
</dbReference>
<gene>
    <name evidence="3" type="ORF">PVAP13_9NG419000</name>
</gene>
<feature type="region of interest" description="Disordered" evidence="1">
    <location>
        <begin position="338"/>
        <end position="375"/>
    </location>
</feature>
<dbReference type="AlphaFoldDB" id="A0A8T0MP60"/>
<evidence type="ECO:0000313" key="4">
    <source>
        <dbReference type="Proteomes" id="UP000823388"/>
    </source>
</evidence>
<dbReference type="Pfam" id="PF12937">
    <property type="entry name" value="F-box-like"/>
    <property type="match status" value="1"/>
</dbReference>
<evidence type="ECO:0000256" key="1">
    <source>
        <dbReference type="SAM" id="MobiDB-lite"/>
    </source>
</evidence>
<dbReference type="Proteomes" id="UP000823388">
    <property type="component" value="Chromosome 9N"/>
</dbReference>
<evidence type="ECO:0000259" key="2">
    <source>
        <dbReference type="PROSITE" id="PS50181"/>
    </source>
</evidence>
<dbReference type="SUPFAM" id="SSF81383">
    <property type="entry name" value="F-box domain"/>
    <property type="match status" value="1"/>
</dbReference>
<dbReference type="PANTHER" id="PTHR34791">
    <property type="entry name" value="OS02G0272100 PROTEIN"/>
    <property type="match status" value="1"/>
</dbReference>
<organism evidence="3 4">
    <name type="scientific">Panicum virgatum</name>
    <name type="common">Blackwell switchgrass</name>
    <dbReference type="NCBI Taxonomy" id="38727"/>
    <lineage>
        <taxon>Eukaryota</taxon>
        <taxon>Viridiplantae</taxon>
        <taxon>Streptophyta</taxon>
        <taxon>Embryophyta</taxon>
        <taxon>Tracheophyta</taxon>
        <taxon>Spermatophyta</taxon>
        <taxon>Magnoliopsida</taxon>
        <taxon>Liliopsida</taxon>
        <taxon>Poales</taxon>
        <taxon>Poaceae</taxon>
        <taxon>PACMAD clade</taxon>
        <taxon>Panicoideae</taxon>
        <taxon>Panicodae</taxon>
        <taxon>Paniceae</taxon>
        <taxon>Panicinae</taxon>
        <taxon>Panicum</taxon>
        <taxon>Panicum sect. Hiantes</taxon>
    </lineage>
</organism>
<dbReference type="Gene3D" id="3.40.1000.30">
    <property type="match status" value="1"/>
</dbReference>
<sequence length="375" mass="42733">MRGKFVMWLTHHKSHARRVHPPTMPRNLHPLVGAIDAGQWDAEAPLGRIVLVAHAAFLDAGFVPCGDQASRRVPTQVGLTASTLSLRYTIPELVHPRDATAAADAAVLRLCAHGRFLILYGYLTGDGHRPRTRWACIDAHFVAPVLSGDLDATAHALAGDALGGRLWKALADGMGRRLFLDICARNVALLPPRFTSLPADLQASILRRLAGVDLAMVECTCTELRDLVAERQLWKARYVAENWFLFFGRRSRSASDESEILGACRSWKEKYVKSRWFWPPWPRWSYPLRPLRWLLNDLALLRLEDFRYDLYARSVGRRELDRCKRQDPTQHLIRRFQQRKSKQVRGSTPMHGNGRRRCNKEPIYSPSARYGPIHR</sequence>
<reference evidence="3" key="1">
    <citation type="submission" date="2020-05" db="EMBL/GenBank/DDBJ databases">
        <title>WGS assembly of Panicum virgatum.</title>
        <authorList>
            <person name="Lovell J.T."/>
            <person name="Jenkins J."/>
            <person name="Shu S."/>
            <person name="Juenger T.E."/>
            <person name="Schmutz J."/>
        </authorList>
    </citation>
    <scope>NUCLEOTIDE SEQUENCE</scope>
    <source>
        <strain evidence="3">AP13</strain>
    </source>
</reference>
<keyword evidence="4" id="KW-1185">Reference proteome</keyword>
<dbReference type="InterPro" id="IPR001810">
    <property type="entry name" value="F-box_dom"/>
</dbReference>
<protein>
    <recommendedName>
        <fullName evidence="2">F-box domain-containing protein</fullName>
    </recommendedName>
</protein>